<evidence type="ECO:0000256" key="3">
    <source>
        <dbReference type="ARBA" id="ARBA00022833"/>
    </source>
</evidence>
<protein>
    <recommendedName>
        <fullName evidence="6">FYVE-type domain-containing protein</fullName>
    </recommendedName>
</protein>
<dbReference type="STRING" id="1202772.A0A1V9Z718"/>
<evidence type="ECO:0000256" key="1">
    <source>
        <dbReference type="ARBA" id="ARBA00022723"/>
    </source>
</evidence>
<reference evidence="7 8" key="1">
    <citation type="journal article" date="2014" name="Genome Biol. Evol.">
        <title>The secreted proteins of Achlya hypogyna and Thraustotheca clavata identify the ancestral oomycete secretome and reveal gene acquisitions by horizontal gene transfer.</title>
        <authorList>
            <person name="Misner I."/>
            <person name="Blouin N."/>
            <person name="Leonard G."/>
            <person name="Richards T.A."/>
            <person name="Lane C.E."/>
        </authorList>
    </citation>
    <scope>NUCLEOTIDE SEQUENCE [LARGE SCALE GENOMIC DNA]</scope>
    <source>
        <strain evidence="7 8">ATCC 48635</strain>
    </source>
</reference>
<dbReference type="InterPro" id="IPR003018">
    <property type="entry name" value="GAF"/>
</dbReference>
<dbReference type="InterPro" id="IPR000306">
    <property type="entry name" value="Znf_FYVE"/>
</dbReference>
<feature type="compositionally biased region" description="Basic and acidic residues" evidence="5">
    <location>
        <begin position="356"/>
        <end position="374"/>
    </location>
</feature>
<evidence type="ECO:0000313" key="7">
    <source>
        <dbReference type="EMBL" id="OQR93776.1"/>
    </source>
</evidence>
<keyword evidence="2 4" id="KW-0863">Zinc-finger</keyword>
<dbReference type="PANTHER" id="PTHR43102:SF2">
    <property type="entry name" value="GAF DOMAIN-CONTAINING PROTEIN"/>
    <property type="match status" value="1"/>
</dbReference>
<dbReference type="SUPFAM" id="SSF55781">
    <property type="entry name" value="GAF domain-like"/>
    <property type="match status" value="1"/>
</dbReference>
<dbReference type="AlphaFoldDB" id="A0A1V9Z718"/>
<accession>A0A1V9Z718</accession>
<dbReference type="Proteomes" id="UP000243579">
    <property type="component" value="Unassembled WGS sequence"/>
</dbReference>
<dbReference type="CDD" id="cd00065">
    <property type="entry name" value="FYVE_like_SF"/>
    <property type="match status" value="1"/>
</dbReference>
<evidence type="ECO:0000256" key="5">
    <source>
        <dbReference type="SAM" id="MobiDB-lite"/>
    </source>
</evidence>
<dbReference type="InterPro" id="IPR017455">
    <property type="entry name" value="Znf_FYVE-rel"/>
</dbReference>
<feature type="domain" description="FYVE-type" evidence="6">
    <location>
        <begin position="27"/>
        <end position="110"/>
    </location>
</feature>
<dbReference type="Gene3D" id="3.30.40.10">
    <property type="entry name" value="Zinc/RING finger domain, C3HC4 (zinc finger)"/>
    <property type="match status" value="1"/>
</dbReference>
<dbReference type="InterPro" id="IPR011011">
    <property type="entry name" value="Znf_FYVE_PHD"/>
</dbReference>
<dbReference type="GO" id="GO:0008270">
    <property type="term" value="F:zinc ion binding"/>
    <property type="evidence" value="ECO:0007669"/>
    <property type="project" value="UniProtKB-KW"/>
</dbReference>
<evidence type="ECO:0000256" key="4">
    <source>
        <dbReference type="PROSITE-ProRule" id="PRU00091"/>
    </source>
</evidence>
<keyword evidence="3" id="KW-0862">Zinc</keyword>
<dbReference type="InterPro" id="IPR013083">
    <property type="entry name" value="Znf_RING/FYVE/PHD"/>
</dbReference>
<comment type="caution">
    <text evidence="7">The sequence shown here is derived from an EMBL/GenBank/DDBJ whole genome shotgun (WGS) entry which is preliminary data.</text>
</comment>
<keyword evidence="1" id="KW-0479">Metal-binding</keyword>
<dbReference type="OrthoDB" id="303614at2759"/>
<gene>
    <name evidence="7" type="ORF">ACHHYP_02285</name>
</gene>
<proteinExistence type="predicted"/>
<feature type="region of interest" description="Disordered" evidence="5">
    <location>
        <begin position="352"/>
        <end position="374"/>
    </location>
</feature>
<evidence type="ECO:0000259" key="6">
    <source>
        <dbReference type="PROSITE" id="PS50178"/>
    </source>
</evidence>
<sequence length="406" mass="44741">MRESLSWGGVDTATWCRLSCADHHEDLGATSSCRGCRGGFNYFSRKHHCHLCGLVMCASCLADVEIDKEDTRRSSMYGFRATALSTMRSQGMPGQHLQARLCVDCCAQYVQQHNFVEVAKCVTLKASYTVADTKPAYDGRADTFDSTVSMPRCSSVRYSLGSEEERRLNALRTLQVLDSEPEQVLDVMSAIAGATYDCPMAGISFIDDDREWFKSAVGFPGWDLPRRQSLAAQTVRWKQPVAFCSKAAIQKRFRAHPWLKGPLHVQFYAAAPLTTAAGHVVGAVFVMDTRPRRAFDAAGLLELAASVLARLEAVDDELTELNSSVMMQSVLSVISSARSQLSSVRSVASTVEVPENELHRSSDDGDRQRRGPEAEMERMLAALLASQAQTQAILDDHRTTYLSHVA</sequence>
<organism evidence="7 8">
    <name type="scientific">Achlya hypogyna</name>
    <name type="common">Oomycete</name>
    <name type="synonym">Protoachlya hypogyna</name>
    <dbReference type="NCBI Taxonomy" id="1202772"/>
    <lineage>
        <taxon>Eukaryota</taxon>
        <taxon>Sar</taxon>
        <taxon>Stramenopiles</taxon>
        <taxon>Oomycota</taxon>
        <taxon>Saprolegniomycetes</taxon>
        <taxon>Saprolegniales</taxon>
        <taxon>Achlyaceae</taxon>
        <taxon>Achlya</taxon>
    </lineage>
</organism>
<dbReference type="Pfam" id="PF01590">
    <property type="entry name" value="GAF"/>
    <property type="match status" value="1"/>
</dbReference>
<evidence type="ECO:0000313" key="8">
    <source>
        <dbReference type="Proteomes" id="UP000243579"/>
    </source>
</evidence>
<dbReference type="SUPFAM" id="SSF57903">
    <property type="entry name" value="FYVE/PHD zinc finger"/>
    <property type="match status" value="1"/>
</dbReference>
<dbReference type="SMART" id="SM00064">
    <property type="entry name" value="FYVE"/>
    <property type="match status" value="1"/>
</dbReference>
<dbReference type="Pfam" id="PF01363">
    <property type="entry name" value="FYVE"/>
    <property type="match status" value="1"/>
</dbReference>
<dbReference type="PANTHER" id="PTHR43102">
    <property type="entry name" value="SLR1143 PROTEIN"/>
    <property type="match status" value="1"/>
</dbReference>
<name>A0A1V9Z718_ACHHY</name>
<dbReference type="PROSITE" id="PS50178">
    <property type="entry name" value="ZF_FYVE"/>
    <property type="match status" value="1"/>
</dbReference>
<dbReference type="Gene3D" id="3.30.450.40">
    <property type="match status" value="1"/>
</dbReference>
<dbReference type="InterPro" id="IPR029016">
    <property type="entry name" value="GAF-like_dom_sf"/>
</dbReference>
<dbReference type="EMBL" id="JNBR01000396">
    <property type="protein sequence ID" value="OQR93776.1"/>
    <property type="molecule type" value="Genomic_DNA"/>
</dbReference>
<evidence type="ECO:0000256" key="2">
    <source>
        <dbReference type="ARBA" id="ARBA00022771"/>
    </source>
</evidence>
<keyword evidence="8" id="KW-1185">Reference proteome</keyword>